<dbReference type="InterPro" id="IPR036998">
    <property type="entry name" value="Porin_LamB_sf"/>
</dbReference>
<evidence type="ECO:0000256" key="1">
    <source>
        <dbReference type="ARBA" id="ARBA00004571"/>
    </source>
</evidence>
<evidence type="ECO:0000256" key="4">
    <source>
        <dbReference type="ARBA" id="ARBA00022452"/>
    </source>
</evidence>
<gene>
    <name evidence="12" type="ORF">FJW00_14825</name>
</gene>
<protein>
    <submittedName>
        <fullName evidence="12">Carbohydrate porin</fullName>
    </submittedName>
</protein>
<keyword evidence="3" id="KW-0813">Transport</keyword>
<evidence type="ECO:0000256" key="7">
    <source>
        <dbReference type="ARBA" id="ARBA00023114"/>
    </source>
</evidence>
<feature type="coiled-coil region" evidence="10">
    <location>
        <begin position="88"/>
        <end position="129"/>
    </location>
</feature>
<dbReference type="InterPro" id="IPR050286">
    <property type="entry name" value="G_neg_Bact_CarbUptk_Porin"/>
</dbReference>
<dbReference type="PANTHER" id="PTHR38762:SF1">
    <property type="entry name" value="CRYPTIC OUTER MEMBRANE PORIN BGLH-RELATED"/>
    <property type="match status" value="1"/>
</dbReference>
<sequence length="589" mass="66017">MFCKNPCLHLIILINENSIRQPVYEVDNNQIVTADSRFSVNTKKTFLLKGFKRHAGIVLITALFYSTPGVAAQHFTVEQRLSMLEGRLIKAESEAHEAKITATQLEAQAEMAEKRAVVAEQKLALLEKMSGKENNDRSLSQQKTESPVIEKAEKDNGFEFTAYARSGMFLNSKGNGGRGGPGVSPASSIGNDAHIGRLGNEKDNYAELYFNKTLDFNDGSSAFFKLMLADGANDPEAWVQDNDSHHINIPQMYVEMRNLSDFTGPLKNSTLWAGKRFDRDNFDIHFTDSDIVFLAGTGAGINDVEWMKGFKSNFSVYGRNFGDLGSDRYNDNDIQNVMLTANNFWNGWQWMLTGMQAQGNDDLKNNSSTTGSYALRSDNTADNGIYTMLAYHDKESFYSMSKGLSETALQFGSGLGAEARQPGGDGDLTEDARTIRFASYGILPLNDTWHLAPSVIAQHSEDRYRNGDRYDWVTFNLRASQAISRNFALLYEASWQYMNLNPNGRTYNNGESISEYQSVAGNFYKLTFAPTFKLGDVFDIKARPEIRFFATYMNWSHELDDYAQNDDFGSVGFTSGGTWNLGIQTEIWF</sequence>
<evidence type="ECO:0000256" key="5">
    <source>
        <dbReference type="ARBA" id="ARBA00022692"/>
    </source>
</evidence>
<keyword evidence="10" id="KW-0175">Coiled coil</keyword>
<evidence type="ECO:0000313" key="13">
    <source>
        <dbReference type="Proteomes" id="UP000316142"/>
    </source>
</evidence>
<dbReference type="EMBL" id="VHIZ01000051">
    <property type="protein sequence ID" value="TPV23631.1"/>
    <property type="molecule type" value="Genomic_DNA"/>
</dbReference>
<keyword evidence="13" id="KW-1185">Reference proteome</keyword>
<evidence type="ECO:0000256" key="11">
    <source>
        <dbReference type="SAM" id="MobiDB-lite"/>
    </source>
</evidence>
<keyword evidence="5" id="KW-0812">Transmembrane</keyword>
<reference evidence="12 13" key="1">
    <citation type="submission" date="2019-06" db="EMBL/GenBank/DDBJ databases">
        <title>Taxogenomics and systematics of the genus Pantoea.</title>
        <authorList>
            <person name="Tambong J.T."/>
        </authorList>
    </citation>
    <scope>NUCLEOTIDE SEQUENCE [LARGE SCALE GENOMIC DNA]</scope>
    <source>
        <strain evidence="12 13">LMG 2558</strain>
    </source>
</reference>
<keyword evidence="7" id="KW-0626">Porin</keyword>
<evidence type="ECO:0000256" key="2">
    <source>
        <dbReference type="ARBA" id="ARBA00007055"/>
    </source>
</evidence>
<dbReference type="PANTHER" id="PTHR38762">
    <property type="entry name" value="CRYPTIC OUTER MEMBRANE PORIN BGLH-RELATED"/>
    <property type="match status" value="1"/>
</dbReference>
<keyword evidence="8" id="KW-0472">Membrane</keyword>
<evidence type="ECO:0000256" key="9">
    <source>
        <dbReference type="ARBA" id="ARBA00023237"/>
    </source>
</evidence>
<comment type="subcellular location">
    <subcellularLocation>
        <location evidence="1">Cell outer membrane</location>
        <topology evidence="1">Multi-pass membrane protein</topology>
    </subcellularLocation>
</comment>
<evidence type="ECO:0000256" key="6">
    <source>
        <dbReference type="ARBA" id="ARBA00023065"/>
    </source>
</evidence>
<keyword evidence="6" id="KW-0406">Ion transport</keyword>
<dbReference type="Pfam" id="PF02264">
    <property type="entry name" value="LamB"/>
    <property type="match status" value="1"/>
</dbReference>
<keyword evidence="9" id="KW-0998">Cell outer membrane</keyword>
<dbReference type="Proteomes" id="UP000316142">
    <property type="component" value="Unassembled WGS sequence"/>
</dbReference>
<evidence type="ECO:0000256" key="8">
    <source>
        <dbReference type="ARBA" id="ARBA00023136"/>
    </source>
</evidence>
<evidence type="ECO:0000256" key="3">
    <source>
        <dbReference type="ARBA" id="ARBA00022448"/>
    </source>
</evidence>
<dbReference type="RefSeq" id="WP_140924655.1">
    <property type="nucleotide sequence ID" value="NZ_VHIZ01000051.1"/>
</dbReference>
<feature type="region of interest" description="Disordered" evidence="11">
    <location>
        <begin position="130"/>
        <end position="149"/>
    </location>
</feature>
<evidence type="ECO:0000313" key="12">
    <source>
        <dbReference type="EMBL" id="TPV23631.1"/>
    </source>
</evidence>
<comment type="similarity">
    <text evidence="2">Belongs to the porin LamB (TC 1.B.3) family.</text>
</comment>
<evidence type="ECO:0000256" key="10">
    <source>
        <dbReference type="SAM" id="Coils"/>
    </source>
</evidence>
<dbReference type="InterPro" id="IPR003192">
    <property type="entry name" value="Porin_LamB"/>
</dbReference>
<dbReference type="SUPFAM" id="SSF56935">
    <property type="entry name" value="Porins"/>
    <property type="match status" value="1"/>
</dbReference>
<comment type="caution">
    <text evidence="12">The sequence shown here is derived from an EMBL/GenBank/DDBJ whole genome shotgun (WGS) entry which is preliminary data.</text>
</comment>
<proteinExistence type="inferred from homology"/>
<keyword evidence="4" id="KW-1134">Transmembrane beta strand</keyword>
<name>A0ABY2Z4Q2_9GAMM</name>
<dbReference type="Gene3D" id="2.40.170.10">
    <property type="entry name" value="Porin, LamB type"/>
    <property type="match status" value="1"/>
</dbReference>
<organism evidence="12 13">
    <name type="scientific">Pantoea anthophila</name>
    <dbReference type="NCBI Taxonomy" id="470931"/>
    <lineage>
        <taxon>Bacteria</taxon>
        <taxon>Pseudomonadati</taxon>
        <taxon>Pseudomonadota</taxon>
        <taxon>Gammaproteobacteria</taxon>
        <taxon>Enterobacterales</taxon>
        <taxon>Erwiniaceae</taxon>
        <taxon>Pantoea</taxon>
    </lineage>
</organism>
<accession>A0ABY2Z4Q2</accession>